<gene>
    <name evidence="4" type="ORF">IZO911_LOCUS2279</name>
    <name evidence="5" type="ORF">KXQ929_LOCUS17810</name>
</gene>
<keyword evidence="2 3" id="KW-0802">TPR repeat</keyword>
<dbReference type="SUPFAM" id="SSF56399">
    <property type="entry name" value="ADP-ribosylation"/>
    <property type="match status" value="1"/>
</dbReference>
<dbReference type="PANTHER" id="PTHR45641">
    <property type="entry name" value="TETRATRICOPEPTIDE REPEAT PROTEIN (AFU_ORTHOLOGUE AFUA_6G03870)"/>
    <property type="match status" value="1"/>
</dbReference>
<dbReference type="InterPro" id="IPR019734">
    <property type="entry name" value="TPR_rpt"/>
</dbReference>
<feature type="repeat" description="TPR" evidence="3">
    <location>
        <begin position="376"/>
        <end position="409"/>
    </location>
</feature>
<comment type="caution">
    <text evidence="4">The sequence shown here is derived from an EMBL/GenBank/DDBJ whole genome shotgun (WGS) entry which is preliminary data.</text>
</comment>
<evidence type="ECO:0000256" key="1">
    <source>
        <dbReference type="ARBA" id="ARBA00022737"/>
    </source>
</evidence>
<dbReference type="EMBL" id="CAJNOE010000011">
    <property type="protein sequence ID" value="CAF0724454.1"/>
    <property type="molecule type" value="Genomic_DNA"/>
</dbReference>
<dbReference type="Pfam" id="PF13424">
    <property type="entry name" value="TPR_12"/>
    <property type="match status" value="2"/>
</dbReference>
<dbReference type="Gene3D" id="3.90.176.10">
    <property type="entry name" value="Toxin ADP-ribosyltransferase, Chain A, domain 1"/>
    <property type="match status" value="1"/>
</dbReference>
<evidence type="ECO:0000313" key="5">
    <source>
        <dbReference type="EMBL" id="CAF3814119.1"/>
    </source>
</evidence>
<reference evidence="4" key="1">
    <citation type="submission" date="2021-02" db="EMBL/GenBank/DDBJ databases">
        <authorList>
            <person name="Nowell W R."/>
        </authorList>
    </citation>
    <scope>NUCLEOTIDE SEQUENCE</scope>
</reference>
<dbReference type="PROSITE" id="PS50293">
    <property type="entry name" value="TPR_REGION"/>
    <property type="match status" value="1"/>
</dbReference>
<dbReference type="Gene3D" id="1.25.40.10">
    <property type="entry name" value="Tetratricopeptide repeat domain"/>
    <property type="match status" value="2"/>
</dbReference>
<evidence type="ECO:0000256" key="2">
    <source>
        <dbReference type="ARBA" id="ARBA00022803"/>
    </source>
</evidence>
<name>A0A813MRM7_9BILA</name>
<dbReference type="AlphaFoldDB" id="A0A813MRM7"/>
<evidence type="ECO:0000313" key="6">
    <source>
        <dbReference type="Proteomes" id="UP000663860"/>
    </source>
</evidence>
<dbReference type="SUPFAM" id="SSF81901">
    <property type="entry name" value="HCP-like"/>
    <property type="match status" value="1"/>
</dbReference>
<accession>A0A813MRM7</accession>
<protein>
    <submittedName>
        <fullName evidence="4">Uncharacterized protein</fullName>
    </submittedName>
</protein>
<organism evidence="4 6">
    <name type="scientific">Adineta steineri</name>
    <dbReference type="NCBI Taxonomy" id="433720"/>
    <lineage>
        <taxon>Eukaryota</taxon>
        <taxon>Metazoa</taxon>
        <taxon>Spiralia</taxon>
        <taxon>Gnathifera</taxon>
        <taxon>Rotifera</taxon>
        <taxon>Eurotatoria</taxon>
        <taxon>Bdelloidea</taxon>
        <taxon>Adinetida</taxon>
        <taxon>Adinetidae</taxon>
        <taxon>Adineta</taxon>
    </lineage>
</organism>
<dbReference type="Proteomes" id="UP000663868">
    <property type="component" value="Unassembled WGS sequence"/>
</dbReference>
<dbReference type="SMART" id="SM00028">
    <property type="entry name" value="TPR"/>
    <property type="match status" value="6"/>
</dbReference>
<keyword evidence="1" id="KW-0677">Repeat</keyword>
<dbReference type="PANTHER" id="PTHR45641:SF19">
    <property type="entry name" value="NEPHROCYSTIN-3"/>
    <property type="match status" value="1"/>
</dbReference>
<evidence type="ECO:0000256" key="3">
    <source>
        <dbReference type="PROSITE-ProRule" id="PRU00339"/>
    </source>
</evidence>
<proteinExistence type="predicted"/>
<feature type="repeat" description="TPR" evidence="3">
    <location>
        <begin position="452"/>
        <end position="485"/>
    </location>
</feature>
<feature type="repeat" description="TPR" evidence="3">
    <location>
        <begin position="533"/>
        <end position="566"/>
    </location>
</feature>
<dbReference type="Proteomes" id="UP000663860">
    <property type="component" value="Unassembled WGS sequence"/>
</dbReference>
<evidence type="ECO:0000313" key="4">
    <source>
        <dbReference type="EMBL" id="CAF0724454.1"/>
    </source>
</evidence>
<feature type="repeat" description="TPR" evidence="3">
    <location>
        <begin position="575"/>
        <end position="608"/>
    </location>
</feature>
<dbReference type="PROSITE" id="PS50005">
    <property type="entry name" value="TPR"/>
    <property type="match status" value="4"/>
</dbReference>
<sequence>MTATPSMSNGIDLDNIYLIWLDAKVDEETQKHFRSIIHQFKAFENIEECENYIRDKSCYDRIFLIVSGQLGRQIVPRIYQLRQVCSTYVYCQDKQRNKEWARKFTKVKSVTVELKSLINQIQSDYSKHISHKIDEAFPITIYSSDNVSNDYYHSQLIIDTLLQMKTITTDKDELIKICSNTYSNDNNTLLIIQEFEQNYHSNQALWWYTRESFLCRLLNKALSIENLDLLFFCGFFLRDIQKLIEKNQCNASIQVYHGQLMLVDELNTLRNSLGHCFSINTFLSATFNRKQIISSLNEFSTQEGLVRVLFEIDAITSTDKSKAFAIITQFTYLPVEQQVLFMLGSIFQLIDICLDSKNNLWIIKIVLVNIKKDYDDTNLISCGHLLRRMKKFDDAEKYFSRLLKEIPEDHEDFSQCYQALGLICFQKTNYELSLYWYSQVINLLKSNDPNLASTYYSIGCIYQKCDDYNQALENYNDALSIWKESYGDNKPIEMAECLNNMGCIYEKEEFYSLALQYHQAALSIRDKFQIDVGSTYNNIGNIYFWLGEYDVALESYLYSFEMKIKTLSLEDPSLGKTLANMGLVYEEDGNFEEALKAYKRAALIFENIFSSTRIYNIQIQEDIQRVTSLLKSKI</sequence>
<dbReference type="InterPro" id="IPR011990">
    <property type="entry name" value="TPR-like_helical_dom_sf"/>
</dbReference>
<dbReference type="EMBL" id="CAJOBB010001134">
    <property type="protein sequence ID" value="CAF3814119.1"/>
    <property type="molecule type" value="Genomic_DNA"/>
</dbReference>